<dbReference type="Gene3D" id="3.90.550.10">
    <property type="entry name" value="Spore Coat Polysaccharide Biosynthesis Protein SpsA, Chain A"/>
    <property type="match status" value="1"/>
</dbReference>
<proteinExistence type="predicted"/>
<evidence type="ECO:0000259" key="2">
    <source>
        <dbReference type="Pfam" id="PF00535"/>
    </source>
</evidence>
<keyword evidence="4" id="KW-1185">Reference proteome</keyword>
<dbReference type="SUPFAM" id="SSF53448">
    <property type="entry name" value="Nucleotide-diphospho-sugar transferases"/>
    <property type="match status" value="1"/>
</dbReference>
<sequence>MKLSVVIPSYNAAQFIESSYQSIINQGVEDIEIIYVDNNSTDGTAEEIKKIQKRDSRVSSYFQPKQGAAPTRNKGLVNAKGEYVYFFDVDDGIYPNALLKMIDVLDAHTQVDAVVGKMVKSSQSIEKTTKPDDETLEVTIHPKPYFGLIWFSDLSKVVGPPAFMYRRTVFDTIGIYNEDLRIGQDTALDIKLGMMRDIAFIDMYVYMYYKHTDSTIEKNKKNTPRAFMQWPRLVKEHLPFYLEHDTPEEFNKLLFEQLYKVMGKQVFFTEGFAQRKTLKNDLLQQVSAIEVPFLIRFFLSLLVVFPFSSLLKFYGYYIVPYIVKK</sequence>
<dbReference type="InterPro" id="IPR001173">
    <property type="entry name" value="Glyco_trans_2-like"/>
</dbReference>
<evidence type="ECO:0000256" key="1">
    <source>
        <dbReference type="SAM" id="Phobius"/>
    </source>
</evidence>
<keyword evidence="1" id="KW-1133">Transmembrane helix</keyword>
<dbReference type="RefSeq" id="WP_248411858.1">
    <property type="nucleotide sequence ID" value="NZ_JALPQF010000002.1"/>
</dbReference>
<name>A0ABT0H5V5_9FLAO</name>
<keyword evidence="1" id="KW-0812">Transmembrane</keyword>
<feature type="domain" description="Glycosyltransferase 2-like" evidence="2">
    <location>
        <begin position="4"/>
        <end position="173"/>
    </location>
</feature>
<evidence type="ECO:0000313" key="3">
    <source>
        <dbReference type="EMBL" id="MCK8479562.1"/>
    </source>
</evidence>
<evidence type="ECO:0000313" key="4">
    <source>
        <dbReference type="Proteomes" id="UP001203687"/>
    </source>
</evidence>
<dbReference type="EC" id="2.4.-.-" evidence="3"/>
<keyword evidence="3" id="KW-0328">Glycosyltransferase</keyword>
<comment type="caution">
    <text evidence="3">The sequence shown here is derived from an EMBL/GenBank/DDBJ whole genome shotgun (WGS) entry which is preliminary data.</text>
</comment>
<keyword evidence="1" id="KW-0472">Membrane</keyword>
<dbReference type="Pfam" id="PF00535">
    <property type="entry name" value="Glycos_transf_2"/>
    <property type="match status" value="1"/>
</dbReference>
<protein>
    <submittedName>
        <fullName evidence="3">Glycosyltransferase</fullName>
        <ecNumber evidence="3">2.4.-.-</ecNumber>
    </submittedName>
</protein>
<dbReference type="PANTHER" id="PTHR22916:SF3">
    <property type="entry name" value="UDP-GLCNAC:BETAGAL BETA-1,3-N-ACETYLGLUCOSAMINYLTRANSFERASE-LIKE PROTEIN 1"/>
    <property type="match status" value="1"/>
</dbReference>
<organism evidence="3 4">
    <name type="scientific">Psychroserpens algicola</name>
    <dbReference type="NCBI Taxonomy" id="1719034"/>
    <lineage>
        <taxon>Bacteria</taxon>
        <taxon>Pseudomonadati</taxon>
        <taxon>Bacteroidota</taxon>
        <taxon>Flavobacteriia</taxon>
        <taxon>Flavobacteriales</taxon>
        <taxon>Flavobacteriaceae</taxon>
        <taxon>Psychroserpens</taxon>
    </lineage>
</organism>
<feature type="transmembrane region" description="Helical" evidence="1">
    <location>
        <begin position="293"/>
        <end position="319"/>
    </location>
</feature>
<dbReference type="EMBL" id="JALPQF010000002">
    <property type="protein sequence ID" value="MCK8479562.1"/>
    <property type="molecule type" value="Genomic_DNA"/>
</dbReference>
<dbReference type="GO" id="GO:0016757">
    <property type="term" value="F:glycosyltransferase activity"/>
    <property type="evidence" value="ECO:0007669"/>
    <property type="project" value="UniProtKB-KW"/>
</dbReference>
<reference evidence="3" key="1">
    <citation type="submission" date="2022-04" db="EMBL/GenBank/DDBJ databases">
        <authorList>
            <person name="Ren T."/>
        </authorList>
    </citation>
    <scope>NUCLEOTIDE SEQUENCE</scope>
    <source>
        <strain evidence="3">F63249</strain>
    </source>
</reference>
<dbReference type="InterPro" id="IPR029044">
    <property type="entry name" value="Nucleotide-diphossugar_trans"/>
</dbReference>
<keyword evidence="3" id="KW-0808">Transferase</keyword>
<accession>A0ABT0H5V5</accession>
<dbReference type="Proteomes" id="UP001203687">
    <property type="component" value="Unassembled WGS sequence"/>
</dbReference>
<dbReference type="PANTHER" id="PTHR22916">
    <property type="entry name" value="GLYCOSYLTRANSFERASE"/>
    <property type="match status" value="1"/>
</dbReference>
<gene>
    <name evidence="3" type="ORF">MUY34_02960</name>
</gene>